<dbReference type="Gene3D" id="1.10.1660.10">
    <property type="match status" value="1"/>
</dbReference>
<keyword evidence="9" id="KW-1185">Reference proteome</keyword>
<evidence type="ECO:0000256" key="2">
    <source>
        <dbReference type="ARBA" id="ARBA00022490"/>
    </source>
</evidence>
<feature type="compositionally biased region" description="Polar residues" evidence="6">
    <location>
        <begin position="151"/>
        <end position="164"/>
    </location>
</feature>
<evidence type="ECO:0000256" key="1">
    <source>
        <dbReference type="ARBA" id="ARBA00004496"/>
    </source>
</evidence>
<dbReference type="InterPro" id="IPR000551">
    <property type="entry name" value="MerR-type_HTH_dom"/>
</dbReference>
<protein>
    <submittedName>
        <fullName evidence="8">Cu(I)-responsive transcriptional regulator</fullName>
    </submittedName>
</protein>
<dbReference type="Pfam" id="PF00376">
    <property type="entry name" value="MerR"/>
    <property type="match status" value="1"/>
</dbReference>
<dbReference type="InterPro" id="IPR047057">
    <property type="entry name" value="MerR_fam"/>
</dbReference>
<feature type="region of interest" description="Disordered" evidence="6">
    <location>
        <begin position="122"/>
        <end position="164"/>
    </location>
</feature>
<keyword evidence="2" id="KW-0963">Cytoplasm</keyword>
<name>A0ABV7E6H5_9SPHN</name>
<evidence type="ECO:0000256" key="4">
    <source>
        <dbReference type="ARBA" id="ARBA00023125"/>
    </source>
</evidence>
<evidence type="ECO:0000313" key="8">
    <source>
        <dbReference type="EMBL" id="MFC3098344.1"/>
    </source>
</evidence>
<dbReference type="PRINTS" id="PR00040">
    <property type="entry name" value="HTHMERR"/>
</dbReference>
<sequence length="164" mass="18489">MNIGEAARRSGVSAKMIRYYEQIGLIPSVGRTESGYRDYGASDIHMLRFIRRARDLGFSTAEINELLQLWRDRSRRSGDVKRIALAHITNLRQRIAEMEEMAAALEHLAECCAGDERPDCPILTDLESPTEMGEEARPSKPSPRAFRRSLQRGQASRNTKGNLA</sequence>
<evidence type="ECO:0000259" key="7">
    <source>
        <dbReference type="PROSITE" id="PS50937"/>
    </source>
</evidence>
<evidence type="ECO:0000313" key="9">
    <source>
        <dbReference type="Proteomes" id="UP001595456"/>
    </source>
</evidence>
<evidence type="ECO:0000256" key="6">
    <source>
        <dbReference type="SAM" id="MobiDB-lite"/>
    </source>
</evidence>
<proteinExistence type="predicted"/>
<dbReference type="EMBL" id="JBHRST010000018">
    <property type="protein sequence ID" value="MFC3098344.1"/>
    <property type="molecule type" value="Genomic_DNA"/>
</dbReference>
<keyword evidence="4" id="KW-0238">DNA-binding</keyword>
<accession>A0ABV7E6H5</accession>
<dbReference type="NCBIfam" id="TIGR02044">
    <property type="entry name" value="CueR"/>
    <property type="match status" value="1"/>
</dbReference>
<comment type="subcellular location">
    <subcellularLocation>
        <location evidence="1">Cytoplasm</location>
    </subcellularLocation>
</comment>
<dbReference type="InterPro" id="IPR009061">
    <property type="entry name" value="DNA-bd_dom_put_sf"/>
</dbReference>
<dbReference type="SMART" id="SM00422">
    <property type="entry name" value="HTH_MERR"/>
    <property type="match status" value="1"/>
</dbReference>
<feature type="domain" description="HTH merR-type" evidence="7">
    <location>
        <begin position="1"/>
        <end position="69"/>
    </location>
</feature>
<evidence type="ECO:0000256" key="3">
    <source>
        <dbReference type="ARBA" id="ARBA00023015"/>
    </source>
</evidence>
<dbReference type="PANTHER" id="PTHR30204:SF94">
    <property type="entry name" value="HEAVY METAL-DEPENDENT TRANSCRIPTIONAL REGULATOR HI_0293-RELATED"/>
    <property type="match status" value="1"/>
</dbReference>
<reference evidence="9" key="1">
    <citation type="journal article" date="2019" name="Int. J. Syst. Evol. Microbiol.">
        <title>The Global Catalogue of Microorganisms (GCM) 10K type strain sequencing project: providing services to taxonomists for standard genome sequencing and annotation.</title>
        <authorList>
            <consortium name="The Broad Institute Genomics Platform"/>
            <consortium name="The Broad Institute Genome Sequencing Center for Infectious Disease"/>
            <person name="Wu L."/>
            <person name="Ma J."/>
        </authorList>
    </citation>
    <scope>NUCLEOTIDE SEQUENCE [LARGE SCALE GENOMIC DNA]</scope>
    <source>
        <strain evidence="9">KCTC 52607</strain>
    </source>
</reference>
<dbReference type="PROSITE" id="PS50937">
    <property type="entry name" value="HTH_MERR_2"/>
    <property type="match status" value="1"/>
</dbReference>
<dbReference type="SUPFAM" id="SSF46955">
    <property type="entry name" value="Putative DNA-binding domain"/>
    <property type="match status" value="1"/>
</dbReference>
<dbReference type="InterPro" id="IPR015358">
    <property type="entry name" value="Tscrpt_reg_MerR_DNA-bd"/>
</dbReference>
<organism evidence="8 9">
    <name type="scientific">Alteraurantiacibacter palmitatis</name>
    <dbReference type="NCBI Taxonomy" id="2054628"/>
    <lineage>
        <taxon>Bacteria</taxon>
        <taxon>Pseudomonadati</taxon>
        <taxon>Pseudomonadota</taxon>
        <taxon>Alphaproteobacteria</taxon>
        <taxon>Sphingomonadales</taxon>
        <taxon>Erythrobacteraceae</taxon>
        <taxon>Alteraurantiacibacter</taxon>
    </lineage>
</organism>
<keyword evidence="5" id="KW-0804">Transcription</keyword>
<keyword evidence="3" id="KW-0805">Transcription regulation</keyword>
<dbReference type="Pfam" id="PF09278">
    <property type="entry name" value="MerR-DNA-bind"/>
    <property type="match status" value="1"/>
</dbReference>
<comment type="caution">
    <text evidence="8">The sequence shown here is derived from an EMBL/GenBank/DDBJ whole genome shotgun (WGS) entry which is preliminary data.</text>
</comment>
<evidence type="ECO:0000256" key="5">
    <source>
        <dbReference type="ARBA" id="ARBA00023163"/>
    </source>
</evidence>
<dbReference type="InterPro" id="IPR011789">
    <property type="entry name" value="CueR"/>
</dbReference>
<dbReference type="Proteomes" id="UP001595456">
    <property type="component" value="Unassembled WGS sequence"/>
</dbReference>
<gene>
    <name evidence="8" type="primary">cueR</name>
    <name evidence="8" type="ORF">ACFODU_11130</name>
</gene>
<dbReference type="RefSeq" id="WP_336926919.1">
    <property type="nucleotide sequence ID" value="NZ_JBANRO010000010.1"/>
</dbReference>
<dbReference type="PROSITE" id="PS00552">
    <property type="entry name" value="HTH_MERR_1"/>
    <property type="match status" value="1"/>
</dbReference>
<dbReference type="PANTHER" id="PTHR30204">
    <property type="entry name" value="REDOX-CYCLING DRUG-SENSING TRANSCRIPTIONAL ACTIVATOR SOXR"/>
    <property type="match status" value="1"/>
</dbReference>
<dbReference type="CDD" id="cd01108">
    <property type="entry name" value="HTH_CueR"/>
    <property type="match status" value="1"/>
</dbReference>